<evidence type="ECO:0000313" key="2">
    <source>
        <dbReference type="EMBL" id="TKR75170.1"/>
    </source>
</evidence>
<reference evidence="2" key="1">
    <citation type="submission" date="2018-10" db="EMBL/GenBank/DDBJ databases">
        <title>Population genomic analysis revealed the cold adaptation of white poplar.</title>
        <authorList>
            <person name="Liu Y.-J."/>
        </authorList>
    </citation>
    <scope>NUCLEOTIDE SEQUENCE [LARGE SCALE GENOMIC DNA]</scope>
    <source>
        <strain evidence="2">PAL-ZL1</strain>
    </source>
</reference>
<accession>A0A4U5MYU2</accession>
<proteinExistence type="predicted"/>
<comment type="caution">
    <text evidence="2">The sequence shown here is derived from an EMBL/GenBank/DDBJ whole genome shotgun (WGS) entry which is preliminary data.</text>
</comment>
<dbReference type="EMBL" id="RCHU01001132">
    <property type="protein sequence ID" value="TKR75170.1"/>
    <property type="molecule type" value="Genomic_DNA"/>
</dbReference>
<feature type="region of interest" description="Disordered" evidence="1">
    <location>
        <begin position="96"/>
        <end position="146"/>
    </location>
</feature>
<evidence type="ECO:0000256" key="1">
    <source>
        <dbReference type="SAM" id="MobiDB-lite"/>
    </source>
</evidence>
<organism evidence="2">
    <name type="scientific">Populus alba</name>
    <name type="common">White poplar</name>
    <dbReference type="NCBI Taxonomy" id="43335"/>
    <lineage>
        <taxon>Eukaryota</taxon>
        <taxon>Viridiplantae</taxon>
        <taxon>Streptophyta</taxon>
        <taxon>Embryophyta</taxon>
        <taxon>Tracheophyta</taxon>
        <taxon>Spermatophyta</taxon>
        <taxon>Magnoliopsida</taxon>
        <taxon>eudicotyledons</taxon>
        <taxon>Gunneridae</taxon>
        <taxon>Pentapetalae</taxon>
        <taxon>rosids</taxon>
        <taxon>fabids</taxon>
        <taxon>Malpighiales</taxon>
        <taxon>Salicaceae</taxon>
        <taxon>Saliceae</taxon>
        <taxon>Populus</taxon>
    </lineage>
</organism>
<sequence>MHEKTRRSVSLQNIAALCCVSVLVSLRPFLDLNSGSLGFLFLNVEGKKKSAADQRMALESAVGTADAGGFATRYYIHISPTSPFYSAFSHMAADSEKDASEGLGGAQNTGEEDHEPGSSRKLTKAERIRKQECQRESNARKKQRIESNVKEAETLKETCAYLKGQVDLLEKQTKEARDRTSLKQAQELESIPEELEKAGNSIEKQTAQMFELYELIKGLKHSAGRRECWGSTSSNTEVLEEVPNPMASAMRWNGPVMSGSFKPCQSLPDECNQLAYNQLKELYIASEVRHAQEKAALIERHAKEMAATEARHSHHLEMAATEARHAHPLEMAATEARHAHHLEMAATEARHSHHLEMAATEARHAHPLEMAATEARHSHHLEMAATEARHAHHLEMAATEARHAHPLEMAAVRTEYGQQENEGQALAGASPGSDYVDQFLNYN</sequence>
<gene>
    <name evidence="2" type="ORF">D5086_0000286890</name>
</gene>
<feature type="compositionally biased region" description="Basic and acidic residues" evidence="1">
    <location>
        <begin position="115"/>
        <end position="146"/>
    </location>
</feature>
<dbReference type="AlphaFoldDB" id="A0A4U5MYU2"/>
<evidence type="ECO:0008006" key="3">
    <source>
        <dbReference type="Google" id="ProtNLM"/>
    </source>
</evidence>
<name>A0A4U5MYU2_POPAL</name>
<protein>
    <recommendedName>
        <fullName evidence="3">BZIP domain-containing protein</fullName>
    </recommendedName>
</protein>